<dbReference type="PANTHER" id="PTHR24362:SF309">
    <property type="entry name" value="PROTEIN KINASE DOMAIN-CONTAINING PROTEIN"/>
    <property type="match status" value="1"/>
</dbReference>
<keyword evidence="2 3" id="KW-0067">ATP-binding</keyword>
<comment type="caution">
    <text evidence="6">The sequence shown here is derived from an EMBL/GenBank/DDBJ whole genome shotgun (WGS) entry which is preliminary data.</text>
</comment>
<name>A0ABR2GUJ2_9EUKA</name>
<dbReference type="PANTHER" id="PTHR24362">
    <property type="entry name" value="SERINE/THREONINE-PROTEIN KINASE NEK"/>
    <property type="match status" value="1"/>
</dbReference>
<keyword evidence="4" id="KW-0808">Transferase</keyword>
<feature type="binding site" evidence="3">
    <location>
        <position position="46"/>
    </location>
    <ligand>
        <name>ATP</name>
        <dbReference type="ChEBI" id="CHEBI:30616"/>
    </ligand>
</feature>
<keyword evidence="4" id="KW-0418">Kinase</keyword>
<comment type="similarity">
    <text evidence="4">Belongs to the protein kinase superfamily.</text>
</comment>
<dbReference type="Pfam" id="PF00069">
    <property type="entry name" value="Pkinase"/>
    <property type="match status" value="1"/>
</dbReference>
<evidence type="ECO:0000256" key="2">
    <source>
        <dbReference type="ARBA" id="ARBA00022840"/>
    </source>
</evidence>
<dbReference type="CDD" id="cd14014">
    <property type="entry name" value="STKc_PknB_like"/>
    <property type="match status" value="1"/>
</dbReference>
<dbReference type="InterPro" id="IPR011009">
    <property type="entry name" value="Kinase-like_dom_sf"/>
</dbReference>
<accession>A0ABR2GUJ2</accession>
<dbReference type="SUPFAM" id="SSF56112">
    <property type="entry name" value="Protein kinase-like (PK-like)"/>
    <property type="match status" value="1"/>
</dbReference>
<evidence type="ECO:0000313" key="6">
    <source>
        <dbReference type="EMBL" id="KAK8837536.1"/>
    </source>
</evidence>
<dbReference type="SMART" id="SM00220">
    <property type="entry name" value="S_TKc"/>
    <property type="match status" value="1"/>
</dbReference>
<evidence type="ECO:0000256" key="3">
    <source>
        <dbReference type="PROSITE-ProRule" id="PRU10141"/>
    </source>
</evidence>
<gene>
    <name evidence="6" type="ORF">M9Y10_036536</name>
</gene>
<dbReference type="InterPro" id="IPR008271">
    <property type="entry name" value="Ser/Thr_kinase_AS"/>
</dbReference>
<evidence type="ECO:0000256" key="1">
    <source>
        <dbReference type="ARBA" id="ARBA00022741"/>
    </source>
</evidence>
<keyword evidence="4" id="KW-0723">Serine/threonine-protein kinase</keyword>
<dbReference type="Proteomes" id="UP001470230">
    <property type="component" value="Unassembled WGS sequence"/>
</dbReference>
<dbReference type="PROSITE" id="PS00108">
    <property type="entry name" value="PROTEIN_KINASE_ST"/>
    <property type="match status" value="1"/>
</dbReference>
<dbReference type="Gene3D" id="1.10.510.10">
    <property type="entry name" value="Transferase(Phosphotransferase) domain 1"/>
    <property type="match status" value="1"/>
</dbReference>
<evidence type="ECO:0000259" key="5">
    <source>
        <dbReference type="PROSITE" id="PS50011"/>
    </source>
</evidence>
<feature type="domain" description="Protein kinase" evidence="5">
    <location>
        <begin position="17"/>
        <end position="258"/>
    </location>
</feature>
<dbReference type="InterPro" id="IPR000719">
    <property type="entry name" value="Prot_kinase_dom"/>
</dbReference>
<keyword evidence="7" id="KW-1185">Reference proteome</keyword>
<dbReference type="PROSITE" id="PS50011">
    <property type="entry name" value="PROTEIN_KINASE_DOM"/>
    <property type="match status" value="1"/>
</dbReference>
<dbReference type="EMBL" id="JAPFFF010000059">
    <property type="protein sequence ID" value="KAK8837536.1"/>
    <property type="molecule type" value="Genomic_DNA"/>
</dbReference>
<keyword evidence="1 3" id="KW-0547">Nucleotide-binding</keyword>
<dbReference type="PROSITE" id="PS00107">
    <property type="entry name" value="PROTEIN_KINASE_ATP"/>
    <property type="match status" value="1"/>
</dbReference>
<dbReference type="InterPro" id="IPR017441">
    <property type="entry name" value="Protein_kinase_ATP_BS"/>
</dbReference>
<sequence>MTDDEDDIKEALKQHGYEFIRFLGKGSFSSVYLCRSQKYQQDFAIKRTVKHRITDVEYNTLVSLNHSNIVKLYDAFDDDTAQYLVMEYCCNGTLRQKGKLPYDTFIYYAKQLISALSYCHSHNVAHRDIKPDNIFLDQYDQIKLADFGLAKHFENDAQSNEKCGSLMYFAPEMFIQHSIDPFKADIWALGITFFYMTTGRYPYDTKSREDLKNMIVYCDLDLSIFDINPKISYLIGKMTRKSIEARSNADELLNISLFTNNTKMKRFQKQSLSHVYTPNLICGGSKNLVSRVNANSFRIIKPNPKNQRINLLLPPLR</sequence>
<organism evidence="6 7">
    <name type="scientific">Tritrichomonas musculus</name>
    <dbReference type="NCBI Taxonomy" id="1915356"/>
    <lineage>
        <taxon>Eukaryota</taxon>
        <taxon>Metamonada</taxon>
        <taxon>Parabasalia</taxon>
        <taxon>Tritrichomonadida</taxon>
        <taxon>Tritrichomonadidae</taxon>
        <taxon>Tritrichomonas</taxon>
    </lineage>
</organism>
<proteinExistence type="inferred from homology"/>
<evidence type="ECO:0000256" key="4">
    <source>
        <dbReference type="RuleBase" id="RU000304"/>
    </source>
</evidence>
<reference evidence="6 7" key="1">
    <citation type="submission" date="2024-04" db="EMBL/GenBank/DDBJ databases">
        <title>Tritrichomonas musculus Genome.</title>
        <authorList>
            <person name="Alves-Ferreira E."/>
            <person name="Grigg M."/>
            <person name="Lorenzi H."/>
            <person name="Galac M."/>
        </authorList>
    </citation>
    <scope>NUCLEOTIDE SEQUENCE [LARGE SCALE GENOMIC DNA]</scope>
    <source>
        <strain evidence="6 7">EAF2021</strain>
    </source>
</reference>
<evidence type="ECO:0000313" key="7">
    <source>
        <dbReference type="Proteomes" id="UP001470230"/>
    </source>
</evidence>
<protein>
    <recommendedName>
        <fullName evidence="5">Protein kinase domain-containing protein</fullName>
    </recommendedName>
</protein>